<evidence type="ECO:0000313" key="2">
    <source>
        <dbReference type="EMBL" id="EEE09558.1"/>
    </source>
</evidence>
<evidence type="ECO:0000313" key="3">
    <source>
        <dbReference type="Proteomes" id="UP000004535"/>
    </source>
</evidence>
<reference evidence="2 3" key="1">
    <citation type="journal article" date="2012" name="J. Bacteriol.">
        <title>Draft Genome Sequence Determination for Cystic Fibrosis and Chronic Granulomatous Disease Burkholderia multivorans Isolates.</title>
        <authorList>
            <person name="Varga J.J."/>
            <person name="Losada L."/>
            <person name="Zelazny A.M."/>
            <person name="Brinkac L."/>
            <person name="Harkins D."/>
            <person name="Radune D."/>
            <person name="Hostetler J."/>
            <person name="Sampaio E.P."/>
            <person name="Ronning C.M."/>
            <person name="Nierman W.C."/>
            <person name="Greenberg D.E."/>
            <person name="Holland S.M."/>
            <person name="Goldberg J.B."/>
        </authorList>
    </citation>
    <scope>NUCLEOTIDE SEQUENCE [LARGE SCALE GENOMIC DNA]</scope>
    <source>
        <strain evidence="2 3">CGD2</strain>
    </source>
</reference>
<proteinExistence type="predicted"/>
<comment type="caution">
    <text evidence="2">The sequence shown here is derived from an EMBL/GenBank/DDBJ whole genome shotgun (WGS) entry which is preliminary data.</text>
</comment>
<dbReference type="AlphaFoldDB" id="B9BIM5"/>
<sequence length="47" mass="4961">MSAHRTSVERKNGGSRSNLTARTAILSIDAAHARGATRAYAAFSATR</sequence>
<dbReference type="Proteomes" id="UP000004535">
    <property type="component" value="Unassembled WGS sequence"/>
</dbReference>
<name>B9BIM5_9BURK</name>
<accession>B9BIM5</accession>
<evidence type="ECO:0000256" key="1">
    <source>
        <dbReference type="SAM" id="MobiDB-lite"/>
    </source>
</evidence>
<protein>
    <submittedName>
        <fullName evidence="2">Uncharacterized protein</fullName>
    </submittedName>
</protein>
<feature type="compositionally biased region" description="Basic and acidic residues" evidence="1">
    <location>
        <begin position="1"/>
        <end position="12"/>
    </location>
</feature>
<feature type="region of interest" description="Disordered" evidence="1">
    <location>
        <begin position="1"/>
        <end position="20"/>
    </location>
</feature>
<gene>
    <name evidence="2" type="ORF">BURMUCGD2_4932</name>
</gene>
<organism evidence="2 3">
    <name type="scientific">Burkholderia multivorans CGD2</name>
    <dbReference type="NCBI Taxonomy" id="513052"/>
    <lineage>
        <taxon>Bacteria</taxon>
        <taxon>Pseudomonadati</taxon>
        <taxon>Pseudomonadota</taxon>
        <taxon>Betaproteobacteria</taxon>
        <taxon>Burkholderiales</taxon>
        <taxon>Burkholderiaceae</taxon>
        <taxon>Burkholderia</taxon>
        <taxon>Burkholderia cepacia complex</taxon>
    </lineage>
</organism>
<dbReference type="EMBL" id="ACFC01000001">
    <property type="protein sequence ID" value="EEE09558.1"/>
    <property type="molecule type" value="Genomic_DNA"/>
</dbReference>